<gene>
    <name evidence="1" type="ORF">S03H2_34637</name>
</gene>
<dbReference type="PANTHER" id="PTHR23100:SF0">
    <property type="entry name" value="ARGININE BIOSYNTHESIS BIFUNCTIONAL PROTEIN ARGJ, MITOCHONDRIAL"/>
    <property type="match status" value="1"/>
</dbReference>
<evidence type="ECO:0000313" key="1">
    <source>
        <dbReference type="EMBL" id="GAH57301.1"/>
    </source>
</evidence>
<dbReference type="AlphaFoldDB" id="X1GH99"/>
<protein>
    <recommendedName>
        <fullName evidence="2">Glutamate N-acetyltransferase</fullName>
    </recommendedName>
</protein>
<dbReference type="Pfam" id="PF01960">
    <property type="entry name" value="ArgJ"/>
    <property type="match status" value="1"/>
</dbReference>
<dbReference type="HAMAP" id="MF_01106">
    <property type="entry name" value="ArgJ"/>
    <property type="match status" value="1"/>
</dbReference>
<dbReference type="Gene3D" id="3.60.70.12">
    <property type="entry name" value="L-amino peptidase D-ALA esterase/amidase"/>
    <property type="match status" value="1"/>
</dbReference>
<dbReference type="PANTHER" id="PTHR23100">
    <property type="entry name" value="ARGININE BIOSYNTHESIS BIFUNCTIONAL PROTEIN ARGJ"/>
    <property type="match status" value="1"/>
</dbReference>
<dbReference type="GO" id="GO:0004358">
    <property type="term" value="F:L-glutamate N-acetyltransferase activity, acting on acetyl-L-ornithine as donor"/>
    <property type="evidence" value="ECO:0007669"/>
    <property type="project" value="InterPro"/>
</dbReference>
<dbReference type="InterPro" id="IPR002813">
    <property type="entry name" value="Arg_biosynth_ArgJ"/>
</dbReference>
<dbReference type="SUPFAM" id="SSF56266">
    <property type="entry name" value="DmpA/ArgJ-like"/>
    <property type="match status" value="1"/>
</dbReference>
<dbReference type="InterPro" id="IPR016117">
    <property type="entry name" value="ArgJ-like_dom_sf"/>
</dbReference>
<reference evidence="1" key="1">
    <citation type="journal article" date="2014" name="Front. Microbiol.">
        <title>High frequency of phylogenetically diverse reductive dehalogenase-homologous genes in deep subseafloor sedimentary metagenomes.</title>
        <authorList>
            <person name="Kawai M."/>
            <person name="Futagami T."/>
            <person name="Toyoda A."/>
            <person name="Takaki Y."/>
            <person name="Nishi S."/>
            <person name="Hori S."/>
            <person name="Arai W."/>
            <person name="Tsubouchi T."/>
            <person name="Morono Y."/>
            <person name="Uchiyama I."/>
            <person name="Ito T."/>
            <person name="Fujiyama A."/>
            <person name="Inagaki F."/>
            <person name="Takami H."/>
        </authorList>
    </citation>
    <scope>NUCLEOTIDE SEQUENCE</scope>
    <source>
        <strain evidence="1">Expedition CK06-06</strain>
    </source>
</reference>
<dbReference type="GO" id="GO:0006526">
    <property type="term" value="P:L-arginine biosynthetic process"/>
    <property type="evidence" value="ECO:0007669"/>
    <property type="project" value="InterPro"/>
</dbReference>
<accession>X1GH99</accession>
<dbReference type="GO" id="GO:0006592">
    <property type="term" value="P:ornithine biosynthetic process"/>
    <property type="evidence" value="ECO:0007669"/>
    <property type="project" value="TreeGrafter"/>
</dbReference>
<sequence>MEINSVGIKKINGSITNPKGFYATGSHIGIKDYKKDLALIYSEVPAKAAGVFTSNIVKASSILWNQNLIQNPDGTRAIVINSGNANACTGEVGIKHTELMATELASCLEVNKNQVLVASTGIIGVPLPIDIIITGIKNTYKKLGNTKLDANLATEAIMTTDTRQKQISVEISVEGKKVRIGGIAKGSGIMVLSINPFKKLVFTLITSPTKPKSFPSTIFFLVSNKFPSFPHNPIASTP</sequence>
<dbReference type="EMBL" id="BARU01021151">
    <property type="protein sequence ID" value="GAH57301.1"/>
    <property type="molecule type" value="Genomic_DNA"/>
</dbReference>
<comment type="caution">
    <text evidence="1">The sequence shown here is derived from an EMBL/GenBank/DDBJ whole genome shotgun (WGS) entry which is preliminary data.</text>
</comment>
<name>X1GH99_9ZZZZ</name>
<organism evidence="1">
    <name type="scientific">marine sediment metagenome</name>
    <dbReference type="NCBI Taxonomy" id="412755"/>
    <lineage>
        <taxon>unclassified sequences</taxon>
        <taxon>metagenomes</taxon>
        <taxon>ecological metagenomes</taxon>
    </lineage>
</organism>
<proteinExistence type="inferred from homology"/>
<evidence type="ECO:0008006" key="2">
    <source>
        <dbReference type="Google" id="ProtNLM"/>
    </source>
</evidence>
<dbReference type="GO" id="GO:0004042">
    <property type="term" value="F:L-glutamate N-acetyltransferase activity"/>
    <property type="evidence" value="ECO:0007669"/>
    <property type="project" value="TreeGrafter"/>
</dbReference>